<sequence length="87" mass="9566">MADSFKGLLATTRDKCRSRLLTKGNKGEKTRTKASHVSDEDPSLGGHLKTVHRNRTIGTLSSLYTTCLGRHEPLSSRLALKLGFMIP</sequence>
<name>A0A4C1U740_EUMVA</name>
<dbReference type="EMBL" id="BGZK01000137">
    <property type="protein sequence ID" value="GBP22192.1"/>
    <property type="molecule type" value="Genomic_DNA"/>
</dbReference>
<feature type="compositionally biased region" description="Basic and acidic residues" evidence="1">
    <location>
        <begin position="25"/>
        <end position="39"/>
    </location>
</feature>
<evidence type="ECO:0000313" key="3">
    <source>
        <dbReference type="Proteomes" id="UP000299102"/>
    </source>
</evidence>
<accession>A0A4C1U740</accession>
<reference evidence="2 3" key="1">
    <citation type="journal article" date="2019" name="Commun. Biol.">
        <title>The bagworm genome reveals a unique fibroin gene that provides high tensile strength.</title>
        <authorList>
            <person name="Kono N."/>
            <person name="Nakamura H."/>
            <person name="Ohtoshi R."/>
            <person name="Tomita M."/>
            <person name="Numata K."/>
            <person name="Arakawa K."/>
        </authorList>
    </citation>
    <scope>NUCLEOTIDE SEQUENCE [LARGE SCALE GENOMIC DNA]</scope>
</reference>
<keyword evidence="3" id="KW-1185">Reference proteome</keyword>
<evidence type="ECO:0000313" key="2">
    <source>
        <dbReference type="EMBL" id="GBP22192.1"/>
    </source>
</evidence>
<proteinExistence type="predicted"/>
<feature type="region of interest" description="Disordered" evidence="1">
    <location>
        <begin position="19"/>
        <end position="48"/>
    </location>
</feature>
<protein>
    <submittedName>
        <fullName evidence="2">Uncharacterized protein</fullName>
    </submittedName>
</protein>
<gene>
    <name evidence="2" type="ORF">EVAR_10702_1</name>
</gene>
<comment type="caution">
    <text evidence="2">The sequence shown here is derived from an EMBL/GenBank/DDBJ whole genome shotgun (WGS) entry which is preliminary data.</text>
</comment>
<evidence type="ECO:0000256" key="1">
    <source>
        <dbReference type="SAM" id="MobiDB-lite"/>
    </source>
</evidence>
<organism evidence="2 3">
    <name type="scientific">Eumeta variegata</name>
    <name type="common">Bagworm moth</name>
    <name type="synonym">Eumeta japonica</name>
    <dbReference type="NCBI Taxonomy" id="151549"/>
    <lineage>
        <taxon>Eukaryota</taxon>
        <taxon>Metazoa</taxon>
        <taxon>Ecdysozoa</taxon>
        <taxon>Arthropoda</taxon>
        <taxon>Hexapoda</taxon>
        <taxon>Insecta</taxon>
        <taxon>Pterygota</taxon>
        <taxon>Neoptera</taxon>
        <taxon>Endopterygota</taxon>
        <taxon>Lepidoptera</taxon>
        <taxon>Glossata</taxon>
        <taxon>Ditrysia</taxon>
        <taxon>Tineoidea</taxon>
        <taxon>Psychidae</taxon>
        <taxon>Oiketicinae</taxon>
        <taxon>Eumeta</taxon>
    </lineage>
</organism>
<dbReference type="AlphaFoldDB" id="A0A4C1U740"/>
<dbReference type="Proteomes" id="UP000299102">
    <property type="component" value="Unassembled WGS sequence"/>
</dbReference>